<protein>
    <submittedName>
        <fullName evidence="3">Putative endonuclease containing a URI domain</fullName>
    </submittedName>
</protein>
<dbReference type="PANTHER" id="PTHR34477:SF5">
    <property type="entry name" value="BSL5627 PROTEIN"/>
    <property type="match status" value="1"/>
</dbReference>
<organism evidence="3 4">
    <name type="scientific">Owenweeksia hongkongensis (strain DSM 17368 / CIP 108786 / JCM 12287 / NRRL B-23963 / UST20020801)</name>
    <dbReference type="NCBI Taxonomy" id="926562"/>
    <lineage>
        <taxon>Bacteria</taxon>
        <taxon>Pseudomonadati</taxon>
        <taxon>Bacteroidota</taxon>
        <taxon>Flavobacteriia</taxon>
        <taxon>Flavobacteriales</taxon>
        <taxon>Owenweeksiaceae</taxon>
        <taxon>Owenweeksia</taxon>
    </lineage>
</organism>
<sequence length="100" mass="12239">MYFTYILTNKNNTVLYTGSTKDLKLRLFQHKNKMVGTSFTARYNVGKLIWFQSFETFPEAFELERRIKGWKRVWKIELIEKENPDWNDLAEDWDFNEYLK</sequence>
<keyword evidence="3" id="KW-0255">Endonuclease</keyword>
<dbReference type="InterPro" id="IPR035901">
    <property type="entry name" value="GIY-YIG_endonuc_sf"/>
</dbReference>
<dbReference type="InterPro" id="IPR000305">
    <property type="entry name" value="GIY-YIG_endonuc"/>
</dbReference>
<dbReference type="Pfam" id="PF01541">
    <property type="entry name" value="GIY-YIG"/>
    <property type="match status" value="1"/>
</dbReference>
<gene>
    <name evidence="3" type="ordered locus">Oweho_0748</name>
</gene>
<dbReference type="RefSeq" id="WP_014201122.1">
    <property type="nucleotide sequence ID" value="NC_016599.1"/>
</dbReference>
<reference evidence="3 4" key="1">
    <citation type="journal article" date="2012" name="Stand. Genomic Sci.">
        <title>Genome sequence of the orange-pigmented seawater bacterium Owenweeksia hongkongensis type strain (UST20020801(T)).</title>
        <authorList>
            <person name="Riedel T."/>
            <person name="Held B."/>
            <person name="Nolan M."/>
            <person name="Lucas S."/>
            <person name="Lapidus A."/>
            <person name="Tice H."/>
            <person name="Del Rio T.G."/>
            <person name="Cheng J.F."/>
            <person name="Han C."/>
            <person name="Tapia R."/>
            <person name="Goodwin L.A."/>
            <person name="Pitluck S."/>
            <person name="Liolios K."/>
            <person name="Mavromatis K."/>
            <person name="Pagani I."/>
            <person name="Ivanova N."/>
            <person name="Mikhailova N."/>
            <person name="Pati A."/>
            <person name="Chen A."/>
            <person name="Palaniappan K."/>
            <person name="Rohde M."/>
            <person name="Tindall B.J."/>
            <person name="Detter J.C."/>
            <person name="Goker M."/>
            <person name="Woyke T."/>
            <person name="Bristow J."/>
            <person name="Eisen J.A."/>
            <person name="Markowitz V."/>
            <person name="Hugenholtz P."/>
            <person name="Klenk H.P."/>
            <person name="Kyrpides N.C."/>
        </authorList>
    </citation>
    <scope>NUCLEOTIDE SEQUENCE</scope>
    <source>
        <strain evidence="4">DSM 17368 / JCM 12287 / NRRL B-23963</strain>
    </source>
</reference>
<dbReference type="SMART" id="SM00465">
    <property type="entry name" value="GIYc"/>
    <property type="match status" value="1"/>
</dbReference>
<evidence type="ECO:0000313" key="3">
    <source>
        <dbReference type="EMBL" id="AEV31761.1"/>
    </source>
</evidence>
<dbReference type="PANTHER" id="PTHR34477">
    <property type="entry name" value="UPF0213 PROTEIN YHBQ"/>
    <property type="match status" value="1"/>
</dbReference>
<evidence type="ECO:0000313" key="4">
    <source>
        <dbReference type="Proteomes" id="UP000005631"/>
    </source>
</evidence>
<keyword evidence="3" id="KW-0540">Nuclease</keyword>
<comment type="similarity">
    <text evidence="1">Belongs to the UPF0213 family.</text>
</comment>
<dbReference type="OrthoDB" id="9807770at2"/>
<keyword evidence="3" id="KW-0378">Hydrolase</keyword>
<dbReference type="KEGG" id="oho:Oweho_0748"/>
<dbReference type="CDD" id="cd10448">
    <property type="entry name" value="GIY-YIG_unchar_3"/>
    <property type="match status" value="1"/>
</dbReference>
<dbReference type="eggNOG" id="COG2827">
    <property type="taxonomic scope" value="Bacteria"/>
</dbReference>
<dbReference type="HOGENOM" id="CLU_135650_3_1_10"/>
<dbReference type="GO" id="GO:0004519">
    <property type="term" value="F:endonuclease activity"/>
    <property type="evidence" value="ECO:0007669"/>
    <property type="project" value="UniProtKB-KW"/>
</dbReference>
<dbReference type="PATRIC" id="fig|926562.3.peg.761"/>
<feature type="domain" description="GIY-YIG" evidence="2">
    <location>
        <begin position="1"/>
        <end position="77"/>
    </location>
</feature>
<dbReference type="Gene3D" id="3.40.1440.10">
    <property type="entry name" value="GIY-YIG endonuclease"/>
    <property type="match status" value="1"/>
</dbReference>
<dbReference type="SUPFAM" id="SSF82771">
    <property type="entry name" value="GIY-YIG endonuclease"/>
    <property type="match status" value="1"/>
</dbReference>
<accession>G8R1M2</accession>
<dbReference type="EMBL" id="CP003156">
    <property type="protein sequence ID" value="AEV31761.1"/>
    <property type="molecule type" value="Genomic_DNA"/>
</dbReference>
<dbReference type="PROSITE" id="PS50164">
    <property type="entry name" value="GIY_YIG"/>
    <property type="match status" value="1"/>
</dbReference>
<dbReference type="Proteomes" id="UP000005631">
    <property type="component" value="Chromosome"/>
</dbReference>
<keyword evidence="4" id="KW-1185">Reference proteome</keyword>
<dbReference type="InterPro" id="IPR050190">
    <property type="entry name" value="UPF0213_domain"/>
</dbReference>
<name>G8R1M2_OWEHD</name>
<evidence type="ECO:0000259" key="2">
    <source>
        <dbReference type="PROSITE" id="PS50164"/>
    </source>
</evidence>
<proteinExistence type="inferred from homology"/>
<evidence type="ECO:0000256" key="1">
    <source>
        <dbReference type="ARBA" id="ARBA00007435"/>
    </source>
</evidence>
<dbReference type="AlphaFoldDB" id="G8R1M2"/>